<dbReference type="RefSeq" id="WP_210683643.1">
    <property type="nucleotide sequence ID" value="NZ_JAGMWN010000014.1"/>
</dbReference>
<dbReference type="PANTHER" id="PTHR33121">
    <property type="entry name" value="CYCLIC DI-GMP PHOSPHODIESTERASE PDEF"/>
    <property type="match status" value="1"/>
</dbReference>
<dbReference type="SMART" id="SM00052">
    <property type="entry name" value="EAL"/>
    <property type="match status" value="1"/>
</dbReference>
<dbReference type="CDD" id="cd01948">
    <property type="entry name" value="EAL"/>
    <property type="match status" value="1"/>
</dbReference>
<dbReference type="InterPro" id="IPR035919">
    <property type="entry name" value="EAL_sf"/>
</dbReference>
<comment type="caution">
    <text evidence="2">The sequence shown here is derived from an EMBL/GenBank/DDBJ whole genome shotgun (WGS) entry which is preliminary data.</text>
</comment>
<organism evidence="2 3">
    <name type="scientific">Marivibrio halodurans</name>
    <dbReference type="NCBI Taxonomy" id="2039722"/>
    <lineage>
        <taxon>Bacteria</taxon>
        <taxon>Pseudomonadati</taxon>
        <taxon>Pseudomonadota</taxon>
        <taxon>Alphaproteobacteria</taxon>
        <taxon>Rhodospirillales</taxon>
        <taxon>Rhodospirillaceae</taxon>
        <taxon>Marivibrio</taxon>
    </lineage>
</organism>
<evidence type="ECO:0000313" key="3">
    <source>
        <dbReference type="Proteomes" id="UP000672602"/>
    </source>
</evidence>
<dbReference type="InterPro" id="IPR050706">
    <property type="entry name" value="Cyclic-di-GMP_PDE-like"/>
</dbReference>
<dbReference type="Gene3D" id="3.20.20.450">
    <property type="entry name" value="EAL domain"/>
    <property type="match status" value="1"/>
</dbReference>
<dbReference type="Pfam" id="PF00563">
    <property type="entry name" value="EAL"/>
    <property type="match status" value="1"/>
</dbReference>
<dbReference type="PANTHER" id="PTHR33121:SF15">
    <property type="entry name" value="BLUE LIGHT- AND TEMPERATURE-REGULATED ANTIREPRESSOR BLUF"/>
    <property type="match status" value="1"/>
</dbReference>
<feature type="domain" description="EAL" evidence="1">
    <location>
        <begin position="103"/>
        <end position="356"/>
    </location>
</feature>
<evidence type="ECO:0000313" key="2">
    <source>
        <dbReference type="EMBL" id="MBP5859051.1"/>
    </source>
</evidence>
<dbReference type="InterPro" id="IPR001633">
    <property type="entry name" value="EAL_dom"/>
</dbReference>
<dbReference type="Proteomes" id="UP000672602">
    <property type="component" value="Unassembled WGS sequence"/>
</dbReference>
<name>A0A8J7V2Q1_9PROT</name>
<dbReference type="GO" id="GO:0071111">
    <property type="term" value="F:cyclic-guanylate-specific phosphodiesterase activity"/>
    <property type="evidence" value="ECO:0007669"/>
    <property type="project" value="InterPro"/>
</dbReference>
<reference evidence="2" key="1">
    <citation type="submission" date="2021-04" db="EMBL/GenBank/DDBJ databases">
        <authorList>
            <person name="Zhang D.-C."/>
        </authorList>
    </citation>
    <scope>NUCLEOTIDE SEQUENCE</scope>
    <source>
        <strain evidence="2">CGMCC 1.15697</strain>
    </source>
</reference>
<proteinExistence type="predicted"/>
<keyword evidence="3" id="KW-1185">Reference proteome</keyword>
<gene>
    <name evidence="2" type="ORF">KAJ83_18670</name>
</gene>
<dbReference type="EMBL" id="JAGMWN010000014">
    <property type="protein sequence ID" value="MBP5859051.1"/>
    <property type="molecule type" value="Genomic_DNA"/>
</dbReference>
<protein>
    <submittedName>
        <fullName evidence="2">EAL domain-containing protein</fullName>
    </submittedName>
</protein>
<accession>A0A8J7V2Q1</accession>
<dbReference type="PROSITE" id="PS50883">
    <property type="entry name" value="EAL"/>
    <property type="match status" value="1"/>
</dbReference>
<sequence length="357" mass="39736">MPCQACRLPETLDALSHAFLWPPQGHTLRKIARHLEERAYRFETDRGNSYLTAEVENANRFIVLLCGLLTRSEAADTRILLSDTPSPGFGEFGQIMTVEQMMRRKRGDWLIQLLKEGRYTSFRQPIVDLADGFAPIGHEYLFRGYDEDGTVLSPAALFESASDPRILFNLDRRARISAVETAARLPGSGKVFINFMPGSVYDPGVCLRTTVNAVHEEEISPERVIFEIVESERIEDLNHLRGIVNFYRAAGFRIALDDYGAGFNNLQTLMTLEPDYLKLDKAVIRDAASGGEAKRDMIAALAERCTRNGIRTIGEGVEDAETADMLARLGIDLAQGYHFGRPMAPEEAAARPADVPA</sequence>
<evidence type="ECO:0000259" key="1">
    <source>
        <dbReference type="PROSITE" id="PS50883"/>
    </source>
</evidence>
<dbReference type="AlphaFoldDB" id="A0A8J7V2Q1"/>
<dbReference type="SUPFAM" id="SSF141868">
    <property type="entry name" value="EAL domain-like"/>
    <property type="match status" value="1"/>
</dbReference>